<dbReference type="Pfam" id="PF06744">
    <property type="entry name" value="IcmF_C"/>
    <property type="match status" value="1"/>
</dbReference>
<evidence type="ECO:0000313" key="3">
    <source>
        <dbReference type="EMBL" id="SAK54128.1"/>
    </source>
</evidence>
<dbReference type="NCBIfam" id="TIGR03348">
    <property type="entry name" value="VI_IcmF"/>
    <property type="match status" value="1"/>
</dbReference>
<dbReference type="PANTHER" id="PTHR36153:SF1">
    <property type="entry name" value="TYPE VI SECRETION SYSTEM COMPONENT TSSM1"/>
    <property type="match status" value="1"/>
</dbReference>
<dbReference type="InterPro" id="IPR053156">
    <property type="entry name" value="T6SS_TssM-like"/>
</dbReference>
<accession>A0A158A8J3</accession>
<comment type="caution">
    <text evidence="3">The sequence shown here is derived from an EMBL/GenBank/DDBJ whole genome shotgun (WGS) entry which is preliminary data.</text>
</comment>
<keyword evidence="4" id="KW-1185">Reference proteome</keyword>
<dbReference type="InterPro" id="IPR010623">
    <property type="entry name" value="IcmF_C"/>
</dbReference>
<evidence type="ECO:0000259" key="2">
    <source>
        <dbReference type="Pfam" id="PF06761"/>
    </source>
</evidence>
<evidence type="ECO:0000313" key="4">
    <source>
        <dbReference type="Proteomes" id="UP000054978"/>
    </source>
</evidence>
<dbReference type="InterPro" id="IPR017731">
    <property type="entry name" value="TssM1-like"/>
</dbReference>
<evidence type="ECO:0000259" key="1">
    <source>
        <dbReference type="Pfam" id="PF06744"/>
    </source>
</evidence>
<dbReference type="InterPro" id="IPR009612">
    <property type="entry name" value="IcmF-rel"/>
</dbReference>
<reference evidence="3" key="1">
    <citation type="submission" date="2016-01" db="EMBL/GenBank/DDBJ databases">
        <authorList>
            <person name="Peeters C."/>
        </authorList>
    </citation>
    <scope>NUCLEOTIDE SEQUENCE [LARGE SCALE GENOMIC DNA]</scope>
    <source>
        <strain evidence="3">LMG 29326</strain>
    </source>
</reference>
<dbReference type="AlphaFoldDB" id="A0A158A8J3"/>
<dbReference type="STRING" id="1777144.AWB83_01488"/>
<sequence length="583" mass="62356">MQSPLIRNDALIQRARAFLDMSNATQRLYDRAKADVEKEAPDEFTLLRAVGPQAGAVFTRESGAPLSRGVPGLFTVDGYRKLFDKRLHEFVAAARDDDAWVMGRSYLGEAQKKTAEFASSVTGADDPLTEAIRRLYLGEYANHWDAFLGDIRAVTGTSLAFNLQVLRQFAAPDSPLARLAGAAARETTLARPPASEDVSGAQKIARTIADSASEALAIRAQERIEKEIVDSHFAALHEIVTGTANGRGDGTAVAQAGAGVAGLDGIASLLGDYYTALMVADNAIANNSLPPASDAASKLKIVAGTMPAPFREVLLGLSKHGSREVNQGIGQLLSRQMQAVLSDACRLTLEGNYPFSPDSNRDVSIEDFTRLFAQGGLIDDFFTKNLAPFVDTSARPWRYRTLPGSTEPVQGPELEPFQRAKAIRDVFFGDQGQKQVAWKANVRVADLDPSVMALVIDIDGQSMIYQHGPVTPTRVSWPGPRGGVHVEITATPRIRAETSTIAADGAWAFMRLLRHGQIIPTATPGRTRVVFEFEGRKAVLDVSGAGSVANPLTSDLLTSFRCPGSVPVIGLPDSGPPAGLPAG</sequence>
<dbReference type="PANTHER" id="PTHR36153">
    <property type="entry name" value="INNER MEMBRANE PROTEIN-RELATED"/>
    <property type="match status" value="1"/>
</dbReference>
<organism evidence="3 4">
    <name type="scientific">Caballeronia ptereochthonis</name>
    <dbReference type="NCBI Taxonomy" id="1777144"/>
    <lineage>
        <taxon>Bacteria</taxon>
        <taxon>Pseudomonadati</taxon>
        <taxon>Pseudomonadota</taxon>
        <taxon>Betaproteobacteria</taxon>
        <taxon>Burkholderiales</taxon>
        <taxon>Burkholderiaceae</taxon>
        <taxon>Caballeronia</taxon>
    </lineage>
</organism>
<protein>
    <submittedName>
        <fullName evidence="3">ImcF domain-containing protein</fullName>
    </submittedName>
</protein>
<dbReference type="EMBL" id="FCOB02000005">
    <property type="protein sequence ID" value="SAK54128.1"/>
    <property type="molecule type" value="Genomic_DNA"/>
</dbReference>
<dbReference type="Proteomes" id="UP000054978">
    <property type="component" value="Unassembled WGS sequence"/>
</dbReference>
<gene>
    <name evidence="3" type="ORF">AWB83_01488</name>
</gene>
<proteinExistence type="predicted"/>
<feature type="domain" description="IcmF-related" evidence="2">
    <location>
        <begin position="3"/>
        <end position="188"/>
    </location>
</feature>
<dbReference type="Pfam" id="PF06761">
    <property type="entry name" value="IcmF-related"/>
    <property type="match status" value="1"/>
</dbReference>
<feature type="domain" description="Type VI secretion system IcmF C-terminal" evidence="1">
    <location>
        <begin position="441"/>
        <end position="543"/>
    </location>
</feature>
<name>A0A158A8J3_9BURK</name>